<dbReference type="Proteomes" id="UP001166286">
    <property type="component" value="Unassembled WGS sequence"/>
</dbReference>
<organism evidence="2 3">
    <name type="scientific">Cladonia borealis</name>
    <dbReference type="NCBI Taxonomy" id="184061"/>
    <lineage>
        <taxon>Eukaryota</taxon>
        <taxon>Fungi</taxon>
        <taxon>Dikarya</taxon>
        <taxon>Ascomycota</taxon>
        <taxon>Pezizomycotina</taxon>
        <taxon>Lecanoromycetes</taxon>
        <taxon>OSLEUM clade</taxon>
        <taxon>Lecanoromycetidae</taxon>
        <taxon>Lecanorales</taxon>
        <taxon>Lecanorineae</taxon>
        <taxon>Cladoniaceae</taxon>
        <taxon>Cladonia</taxon>
    </lineage>
</organism>
<evidence type="ECO:0000313" key="3">
    <source>
        <dbReference type="Proteomes" id="UP001166286"/>
    </source>
</evidence>
<feature type="region of interest" description="Disordered" evidence="1">
    <location>
        <begin position="51"/>
        <end position="77"/>
    </location>
</feature>
<evidence type="ECO:0000256" key="1">
    <source>
        <dbReference type="SAM" id="MobiDB-lite"/>
    </source>
</evidence>
<dbReference type="AlphaFoldDB" id="A0AA39R9C5"/>
<feature type="compositionally biased region" description="Basic and acidic residues" evidence="1">
    <location>
        <begin position="67"/>
        <end position="77"/>
    </location>
</feature>
<protein>
    <submittedName>
        <fullName evidence="2">Uncharacterized protein</fullName>
    </submittedName>
</protein>
<keyword evidence="3" id="KW-1185">Reference proteome</keyword>
<sequence length="77" mass="8349">MASSRPIQSAASQDSDADFAQAFKDLAKGERTAAAMESQLTALERKIDDLLASVDPHAKSTEQTQPTHKEEDETTTK</sequence>
<comment type="caution">
    <text evidence="2">The sequence shown here is derived from an EMBL/GenBank/DDBJ whole genome shotgun (WGS) entry which is preliminary data.</text>
</comment>
<dbReference type="EMBL" id="JAFEKC020000002">
    <property type="protein sequence ID" value="KAK0516511.1"/>
    <property type="molecule type" value="Genomic_DNA"/>
</dbReference>
<evidence type="ECO:0000313" key="2">
    <source>
        <dbReference type="EMBL" id="KAK0516511.1"/>
    </source>
</evidence>
<accession>A0AA39R9C5</accession>
<gene>
    <name evidence="2" type="ORF">JMJ35_001114</name>
</gene>
<reference evidence="2" key="1">
    <citation type="submission" date="2023-03" db="EMBL/GenBank/DDBJ databases">
        <title>Complete genome of Cladonia borealis.</title>
        <authorList>
            <person name="Park H."/>
        </authorList>
    </citation>
    <scope>NUCLEOTIDE SEQUENCE</scope>
    <source>
        <strain evidence="2">ANT050790</strain>
    </source>
</reference>
<proteinExistence type="predicted"/>
<name>A0AA39R9C5_9LECA</name>